<sequence length="82" mass="10026">MATDLEIVNEINKLKMQLTQEDISFLLKDRNLYSRLSYYLYEYYWYLNNPTNDSTNWRLAINKDIHHLTALDQLKYYLSLKK</sequence>
<protein>
    <recommendedName>
        <fullName evidence="3">Abi family protein</fullName>
    </recommendedName>
</protein>
<accession>A0ABU0DZC2</accession>
<keyword evidence="2" id="KW-1185">Reference proteome</keyword>
<comment type="caution">
    <text evidence="1">The sequence shown here is derived from an EMBL/GenBank/DDBJ whole genome shotgun (WGS) entry which is preliminary data.</text>
</comment>
<organism evidence="1 2">
    <name type="scientific">Breznakia pachnodae</name>
    <dbReference type="NCBI Taxonomy" id="265178"/>
    <lineage>
        <taxon>Bacteria</taxon>
        <taxon>Bacillati</taxon>
        <taxon>Bacillota</taxon>
        <taxon>Erysipelotrichia</taxon>
        <taxon>Erysipelotrichales</taxon>
        <taxon>Erysipelotrichaceae</taxon>
        <taxon>Breznakia</taxon>
    </lineage>
</organism>
<gene>
    <name evidence="1" type="ORF">J2S15_000715</name>
</gene>
<dbReference type="EMBL" id="JAUSUR010000001">
    <property type="protein sequence ID" value="MDQ0359984.1"/>
    <property type="molecule type" value="Genomic_DNA"/>
</dbReference>
<evidence type="ECO:0000313" key="1">
    <source>
        <dbReference type="EMBL" id="MDQ0359984.1"/>
    </source>
</evidence>
<name>A0ABU0DZC2_9FIRM</name>
<dbReference type="Proteomes" id="UP001230220">
    <property type="component" value="Unassembled WGS sequence"/>
</dbReference>
<dbReference type="RefSeq" id="WP_307405545.1">
    <property type="nucleotide sequence ID" value="NZ_JAUSUR010000001.1"/>
</dbReference>
<evidence type="ECO:0008006" key="3">
    <source>
        <dbReference type="Google" id="ProtNLM"/>
    </source>
</evidence>
<proteinExistence type="predicted"/>
<reference evidence="1 2" key="1">
    <citation type="submission" date="2023-07" db="EMBL/GenBank/DDBJ databases">
        <title>Genomic Encyclopedia of Type Strains, Phase IV (KMG-IV): sequencing the most valuable type-strain genomes for metagenomic binning, comparative biology and taxonomic classification.</title>
        <authorList>
            <person name="Goeker M."/>
        </authorList>
    </citation>
    <scope>NUCLEOTIDE SEQUENCE [LARGE SCALE GENOMIC DNA]</scope>
    <source>
        <strain evidence="1 2">DSM 16784</strain>
    </source>
</reference>
<evidence type="ECO:0000313" key="2">
    <source>
        <dbReference type="Proteomes" id="UP001230220"/>
    </source>
</evidence>